<feature type="transmembrane region" description="Helical" evidence="5">
    <location>
        <begin position="55"/>
        <end position="77"/>
    </location>
</feature>
<evidence type="ECO:0000256" key="4">
    <source>
        <dbReference type="ARBA" id="ARBA00023136"/>
    </source>
</evidence>
<feature type="transmembrane region" description="Helical" evidence="5">
    <location>
        <begin position="30"/>
        <end position="49"/>
    </location>
</feature>
<feature type="transmembrane region" description="Helical" evidence="5">
    <location>
        <begin position="117"/>
        <end position="136"/>
    </location>
</feature>
<reference evidence="7" key="1">
    <citation type="journal article" date="2019" name="Int. J. Syst. Evol. Microbiol.">
        <title>The Global Catalogue of Microorganisms (GCM) 10K type strain sequencing project: providing services to taxonomists for standard genome sequencing and annotation.</title>
        <authorList>
            <consortium name="The Broad Institute Genomics Platform"/>
            <consortium name="The Broad Institute Genome Sequencing Center for Infectious Disease"/>
            <person name="Wu L."/>
            <person name="Ma J."/>
        </authorList>
    </citation>
    <scope>NUCLEOTIDE SEQUENCE [LARGE SCALE GENOMIC DNA]</scope>
    <source>
        <strain evidence="7">KACC 11299</strain>
    </source>
</reference>
<comment type="caution">
    <text evidence="6">The sequence shown here is derived from an EMBL/GenBank/DDBJ whole genome shotgun (WGS) entry which is preliminary data.</text>
</comment>
<feature type="transmembrane region" description="Helical" evidence="5">
    <location>
        <begin position="6"/>
        <end position="23"/>
    </location>
</feature>
<proteinExistence type="predicted"/>
<accession>A0ABW0U0X7</accession>
<evidence type="ECO:0000256" key="1">
    <source>
        <dbReference type="ARBA" id="ARBA00022475"/>
    </source>
</evidence>
<evidence type="ECO:0000313" key="6">
    <source>
        <dbReference type="EMBL" id="MFC5604887.1"/>
    </source>
</evidence>
<dbReference type="Pfam" id="PF02659">
    <property type="entry name" value="Mntp"/>
    <property type="match status" value="1"/>
</dbReference>
<keyword evidence="4 5" id="KW-0472">Membrane</keyword>
<evidence type="ECO:0000313" key="7">
    <source>
        <dbReference type="Proteomes" id="UP001596071"/>
    </source>
</evidence>
<sequence length="167" mass="18401">MLEIFAASVTTIDVIVVLSLLQLRKGRLVLALWITFLNMVLPFAGFVMGDWSAHLFSVWSHLLSGVLLALIGIHMLLQDDSNDLLKRRLHPTVIALAVSLDTFSISVSFGMLHLNKILFIFASGFLSFIFSCLALYFGRFLSIKNGKVLSVLAGLALLAMGILSCFR</sequence>
<dbReference type="RefSeq" id="WP_381447156.1">
    <property type="nucleotide sequence ID" value="NZ_JBHSNP010000029.1"/>
</dbReference>
<dbReference type="InterPro" id="IPR003810">
    <property type="entry name" value="Mntp/YtaF"/>
</dbReference>
<dbReference type="PANTHER" id="PTHR35529:SF1">
    <property type="entry name" value="MANGANESE EFFLUX PUMP MNTP-RELATED"/>
    <property type="match status" value="1"/>
</dbReference>
<name>A0ABW0U0X7_9BACL</name>
<keyword evidence="3 5" id="KW-1133">Transmembrane helix</keyword>
<evidence type="ECO:0000256" key="2">
    <source>
        <dbReference type="ARBA" id="ARBA00022692"/>
    </source>
</evidence>
<dbReference type="EMBL" id="JBHSNP010000029">
    <property type="protein sequence ID" value="MFC5604887.1"/>
    <property type="molecule type" value="Genomic_DNA"/>
</dbReference>
<keyword evidence="1" id="KW-1003">Cell membrane</keyword>
<dbReference type="PANTHER" id="PTHR35529">
    <property type="entry name" value="MANGANESE EFFLUX PUMP MNTP-RELATED"/>
    <property type="match status" value="1"/>
</dbReference>
<dbReference type="Proteomes" id="UP001596071">
    <property type="component" value="Unassembled WGS sequence"/>
</dbReference>
<protein>
    <submittedName>
        <fullName evidence="6">Manganese efflux pump MntP family protein</fullName>
    </submittedName>
</protein>
<evidence type="ECO:0000256" key="5">
    <source>
        <dbReference type="SAM" id="Phobius"/>
    </source>
</evidence>
<evidence type="ECO:0000256" key="3">
    <source>
        <dbReference type="ARBA" id="ARBA00022989"/>
    </source>
</evidence>
<feature type="transmembrane region" description="Helical" evidence="5">
    <location>
        <begin position="148"/>
        <end position="166"/>
    </location>
</feature>
<organism evidence="6 7">
    <name type="scientific">Sporosarcina koreensis</name>
    <dbReference type="NCBI Taxonomy" id="334735"/>
    <lineage>
        <taxon>Bacteria</taxon>
        <taxon>Bacillati</taxon>
        <taxon>Bacillota</taxon>
        <taxon>Bacilli</taxon>
        <taxon>Bacillales</taxon>
        <taxon>Caryophanaceae</taxon>
        <taxon>Sporosarcina</taxon>
    </lineage>
</organism>
<feature type="transmembrane region" description="Helical" evidence="5">
    <location>
        <begin position="89"/>
        <end position="111"/>
    </location>
</feature>
<keyword evidence="7" id="KW-1185">Reference proteome</keyword>
<keyword evidence="2 5" id="KW-0812">Transmembrane</keyword>
<gene>
    <name evidence="6" type="ORF">ACFPTP_16745</name>
</gene>